<keyword evidence="1" id="KW-0539">Nucleus</keyword>
<dbReference type="PANTHER" id="PTHR16121">
    <property type="entry name" value="CAP-SPECIFIC MRNA (NUCLEOSIDE-2'-O-)-METHYLTRANSFERASE 1-RELATED"/>
    <property type="match status" value="1"/>
</dbReference>
<dbReference type="Pfam" id="PF01728">
    <property type="entry name" value="FtsJ"/>
    <property type="match status" value="1"/>
</dbReference>
<name>A0AAD9J2R1_9ANNE</name>
<dbReference type="GO" id="GO:0005737">
    <property type="term" value="C:cytoplasm"/>
    <property type="evidence" value="ECO:0007669"/>
    <property type="project" value="TreeGrafter"/>
</dbReference>
<dbReference type="GO" id="GO:0006370">
    <property type="term" value="P:7-methylguanosine mRNA capping"/>
    <property type="evidence" value="ECO:0007669"/>
    <property type="project" value="UniProtKB-UniRule"/>
</dbReference>
<sequence length="635" mass="71963">MSSPTKRPCSYSEDFEPKRLKKSDTNGMAGSLTDSSDEDHVAPGFGFGAKTSYAGFLGAGKNTIEPEHHPGESAPSDNNEGSYSGFGTSSADSHSESDTAERHSSAVKLQQQHLSPDALRKVSDTKVIYSDAAAKMMVRIEEQVTWIPSCNKPIPTLDEMRTWIKEGPKKKILDDEIEFISEKTLTDVLKCKHSLVRADELLYFADICAGPGGFSEYILWRKKWEAKGVDGLSGDGDIYRFDNQKVFREFVWQSTNGAGLHFVMADGGFSVEGQENIQEILSKRLYLCQFLVALSLLRVGGHFVCKLFDIFTPFSVGLVYLMFRAFTRVSIFKPVTSRPANSESLGQMQALALVKIQTFAQNNNLHEHRQADIRGKLLKLWDVGESGISAEDPVPELTHSALRSIHSAYDYKCLVTASDEKWFLLSLGKLQVWKWNGCRKTSWVKVDEVHMELPRDTLIEVEFVQELRGEGNGQRKEMAVHVVDALVLCNVKLKDLHYKERLELKRMKGSLKKLRLCYLCDGLPDNSSHQQQSDGIQTRYFIPAGLLLIKTEKDPWMLAFSKSQKRWYWYNTLTREALFSPPKDCVGDYSFCLKKRLYWRWGEGVQLHKQQTKQDPDKVSQVEVTQFIHKLVNPS</sequence>
<dbReference type="InterPro" id="IPR029063">
    <property type="entry name" value="SAM-dependent_MTases_sf"/>
</dbReference>
<dbReference type="SUPFAM" id="SSF53335">
    <property type="entry name" value="S-adenosyl-L-methionine-dependent methyltransferases"/>
    <property type="match status" value="1"/>
</dbReference>
<comment type="catalytic activity">
    <reaction evidence="1">
        <text>a 5'-end (N(7)-methyl 5'-triphosphoguanosine)-ribonucleoside in mRNA + S-adenosyl-L-methionine = a 5'-end (N(7)-methyl 5'-triphosphoguanosine)-(2'-O-methyl-ribonucleoside) in mRNA + S-adenosyl-L-homocysteine + H(+)</text>
        <dbReference type="Rhea" id="RHEA:67020"/>
        <dbReference type="Rhea" id="RHEA-COMP:17167"/>
        <dbReference type="Rhea" id="RHEA-COMP:17168"/>
        <dbReference type="ChEBI" id="CHEBI:15378"/>
        <dbReference type="ChEBI" id="CHEBI:57856"/>
        <dbReference type="ChEBI" id="CHEBI:59789"/>
        <dbReference type="ChEBI" id="CHEBI:156461"/>
        <dbReference type="ChEBI" id="CHEBI:167609"/>
        <dbReference type="EC" id="2.1.1.57"/>
    </reaction>
</comment>
<dbReference type="EMBL" id="JAODUP010000721">
    <property type="protein sequence ID" value="KAK2144900.1"/>
    <property type="molecule type" value="Genomic_DNA"/>
</dbReference>
<feature type="region of interest" description="Disordered" evidence="2">
    <location>
        <begin position="1"/>
        <end position="44"/>
    </location>
</feature>
<dbReference type="InterPro" id="IPR050851">
    <property type="entry name" value="mRNA_Cap_2O-Ribose_MeTrfase"/>
</dbReference>
<dbReference type="InterPro" id="IPR025816">
    <property type="entry name" value="RrmJ-type_MeTrfase"/>
</dbReference>
<evidence type="ECO:0000256" key="1">
    <source>
        <dbReference type="RuleBase" id="RU368012"/>
    </source>
</evidence>
<dbReference type="Proteomes" id="UP001208570">
    <property type="component" value="Unassembled WGS sequence"/>
</dbReference>
<comment type="function">
    <text evidence="1">S-adenosyl-L-methionine-dependent methyltransferase that mediates RNA cap1 2'-O-ribose methylation to the 5'-cap structure of RNAs. Methylates the ribose of the first nucleotide of a m(7)GpppG-capped mRNA to produce m(7)GpppNmp (cap1).</text>
</comment>
<protein>
    <recommendedName>
        <fullName evidence="1">Cap-specific mRNA (nucleoside-2'-O-)-methyltransferase 1</fullName>
        <ecNumber evidence="1">2.1.1.57</ecNumber>
    </recommendedName>
    <alternativeName>
        <fullName evidence="1">Cap1 2'O-ribose methyltransferase 1</fullName>
    </alternativeName>
</protein>
<dbReference type="PANTHER" id="PTHR16121:SF0">
    <property type="entry name" value="CAP-SPECIFIC MRNA (NUCLEOSIDE-2'-O-)-METHYLTRANSFERASE 1"/>
    <property type="match status" value="1"/>
</dbReference>
<organism evidence="4 5">
    <name type="scientific">Paralvinella palmiformis</name>
    <dbReference type="NCBI Taxonomy" id="53620"/>
    <lineage>
        <taxon>Eukaryota</taxon>
        <taxon>Metazoa</taxon>
        <taxon>Spiralia</taxon>
        <taxon>Lophotrochozoa</taxon>
        <taxon>Annelida</taxon>
        <taxon>Polychaeta</taxon>
        <taxon>Sedentaria</taxon>
        <taxon>Canalipalpata</taxon>
        <taxon>Terebellida</taxon>
        <taxon>Terebelliformia</taxon>
        <taxon>Alvinellidae</taxon>
        <taxon>Paralvinella</taxon>
    </lineage>
</organism>
<accession>A0AAD9J2R1</accession>
<dbReference type="EC" id="2.1.1.57" evidence="1"/>
<feature type="compositionally biased region" description="Polar residues" evidence="2">
    <location>
        <begin position="25"/>
        <end position="34"/>
    </location>
</feature>
<comment type="subcellular location">
    <subcellularLocation>
        <location evidence="1">Nucleus</location>
    </subcellularLocation>
</comment>
<dbReference type="PROSITE" id="PS51613">
    <property type="entry name" value="SAM_MT_RRMJ"/>
    <property type="match status" value="1"/>
</dbReference>
<evidence type="ECO:0000313" key="5">
    <source>
        <dbReference type="Proteomes" id="UP001208570"/>
    </source>
</evidence>
<keyword evidence="1" id="KW-0506">mRNA capping</keyword>
<reference evidence="4" key="1">
    <citation type="journal article" date="2023" name="Mol. Biol. Evol.">
        <title>Third-Generation Sequencing Reveals the Adaptive Role of the Epigenome in Three Deep-Sea Polychaetes.</title>
        <authorList>
            <person name="Perez M."/>
            <person name="Aroh O."/>
            <person name="Sun Y."/>
            <person name="Lan Y."/>
            <person name="Juniper S.K."/>
            <person name="Young C.R."/>
            <person name="Angers B."/>
            <person name="Qian P.Y."/>
        </authorList>
    </citation>
    <scope>NUCLEOTIDE SEQUENCE</scope>
    <source>
        <strain evidence="4">P08H-3</strain>
    </source>
</reference>
<feature type="region of interest" description="Disordered" evidence="2">
    <location>
        <begin position="58"/>
        <end position="116"/>
    </location>
</feature>
<dbReference type="InterPro" id="IPR002877">
    <property type="entry name" value="RNA_MeTrfase_FtsJ_dom"/>
</dbReference>
<dbReference type="GO" id="GO:0003676">
    <property type="term" value="F:nucleic acid binding"/>
    <property type="evidence" value="ECO:0007669"/>
    <property type="project" value="UniProtKB-UniRule"/>
</dbReference>
<keyword evidence="5" id="KW-1185">Reference proteome</keyword>
<dbReference type="Gene3D" id="3.40.50.12760">
    <property type="match status" value="3"/>
</dbReference>
<keyword evidence="1" id="KW-0507">mRNA processing</keyword>
<comment type="caution">
    <text evidence="4">The sequence shown here is derived from an EMBL/GenBank/DDBJ whole genome shotgun (WGS) entry which is preliminary data.</text>
</comment>
<feature type="compositionally biased region" description="Basic and acidic residues" evidence="2">
    <location>
        <begin position="15"/>
        <end position="24"/>
    </location>
</feature>
<feature type="compositionally biased region" description="Basic and acidic residues" evidence="2">
    <location>
        <begin position="93"/>
        <end position="104"/>
    </location>
</feature>
<feature type="compositionally biased region" description="Polar residues" evidence="2">
    <location>
        <begin position="75"/>
        <end position="92"/>
    </location>
</feature>
<evidence type="ECO:0000259" key="3">
    <source>
        <dbReference type="PROSITE" id="PS51613"/>
    </source>
</evidence>
<proteinExistence type="predicted"/>
<evidence type="ECO:0000313" key="4">
    <source>
        <dbReference type="EMBL" id="KAK2144900.1"/>
    </source>
</evidence>
<feature type="domain" description="RrmJ-type SAM-dependent 2'-O-MTase" evidence="3">
    <location>
        <begin position="1"/>
        <end position="343"/>
    </location>
</feature>
<keyword evidence="1" id="KW-0949">S-adenosyl-L-methionine</keyword>
<keyword evidence="1" id="KW-0808">Transferase</keyword>
<dbReference type="GO" id="GO:0032259">
    <property type="term" value="P:methylation"/>
    <property type="evidence" value="ECO:0007669"/>
    <property type="project" value="UniProtKB-KW"/>
</dbReference>
<dbReference type="AlphaFoldDB" id="A0AAD9J2R1"/>
<dbReference type="GO" id="GO:0004483">
    <property type="term" value="F:methyltransferase cap1 activity"/>
    <property type="evidence" value="ECO:0007669"/>
    <property type="project" value="UniProtKB-UniRule"/>
</dbReference>
<dbReference type="GO" id="GO:0016556">
    <property type="term" value="P:mRNA modification"/>
    <property type="evidence" value="ECO:0007669"/>
    <property type="project" value="UniProtKB-UniRule"/>
</dbReference>
<keyword evidence="1" id="KW-0489">Methyltransferase</keyword>
<dbReference type="GO" id="GO:0005634">
    <property type="term" value="C:nucleus"/>
    <property type="evidence" value="ECO:0007669"/>
    <property type="project" value="UniProtKB-SubCell"/>
</dbReference>
<evidence type="ECO:0000256" key="2">
    <source>
        <dbReference type="SAM" id="MobiDB-lite"/>
    </source>
</evidence>
<gene>
    <name evidence="4" type="ORF">LSH36_721g02030</name>
</gene>